<dbReference type="Proteomes" id="UP000594638">
    <property type="component" value="Unassembled WGS sequence"/>
</dbReference>
<keyword evidence="2" id="KW-1185">Reference proteome</keyword>
<protein>
    <submittedName>
        <fullName evidence="1">Uncharacterized protein</fullName>
    </submittedName>
</protein>
<reference evidence="1 2" key="1">
    <citation type="submission" date="2019-12" db="EMBL/GenBank/DDBJ databases">
        <authorList>
            <person name="Alioto T."/>
            <person name="Alioto T."/>
            <person name="Gomez Garrido J."/>
        </authorList>
    </citation>
    <scope>NUCLEOTIDE SEQUENCE [LARGE SCALE GENOMIC DNA]</scope>
</reference>
<name>A0A8S0QEX2_OLEEU</name>
<dbReference type="EMBL" id="CACTIH010001849">
    <property type="protein sequence ID" value="CAA2965833.1"/>
    <property type="molecule type" value="Genomic_DNA"/>
</dbReference>
<evidence type="ECO:0000313" key="1">
    <source>
        <dbReference type="EMBL" id="CAA2965833.1"/>
    </source>
</evidence>
<sequence length="100" mass="11011">MVFVTPLTCSQGSTQKQPLFASMAEWEKCPTRKIRRFDSCWMHLEGSVQSLLTKAQVHFILPSKTDLNVIFGFCTRQPDIAAPGADILAAYPPGPSARNG</sequence>
<gene>
    <name evidence="1" type="ORF">OLEA9_A061175</name>
</gene>
<evidence type="ECO:0000313" key="2">
    <source>
        <dbReference type="Proteomes" id="UP000594638"/>
    </source>
</evidence>
<organism evidence="1 2">
    <name type="scientific">Olea europaea subsp. europaea</name>
    <dbReference type="NCBI Taxonomy" id="158383"/>
    <lineage>
        <taxon>Eukaryota</taxon>
        <taxon>Viridiplantae</taxon>
        <taxon>Streptophyta</taxon>
        <taxon>Embryophyta</taxon>
        <taxon>Tracheophyta</taxon>
        <taxon>Spermatophyta</taxon>
        <taxon>Magnoliopsida</taxon>
        <taxon>eudicotyledons</taxon>
        <taxon>Gunneridae</taxon>
        <taxon>Pentapetalae</taxon>
        <taxon>asterids</taxon>
        <taxon>lamiids</taxon>
        <taxon>Lamiales</taxon>
        <taxon>Oleaceae</taxon>
        <taxon>Oleeae</taxon>
        <taxon>Olea</taxon>
    </lineage>
</organism>
<dbReference type="AlphaFoldDB" id="A0A8S0QEX2"/>
<comment type="caution">
    <text evidence="1">The sequence shown here is derived from an EMBL/GenBank/DDBJ whole genome shotgun (WGS) entry which is preliminary data.</text>
</comment>
<dbReference type="Gramene" id="OE9A061175T1">
    <property type="protein sequence ID" value="OE9A061175C1"/>
    <property type="gene ID" value="OE9A061175"/>
</dbReference>
<proteinExistence type="predicted"/>
<accession>A0A8S0QEX2</accession>